<protein>
    <recommendedName>
        <fullName evidence="4">Nicotinamide riboside transporter PnuC</fullName>
    </recommendedName>
</protein>
<keyword evidence="1" id="KW-0812">Transmembrane</keyword>
<feature type="transmembrane region" description="Helical" evidence="1">
    <location>
        <begin position="60"/>
        <end position="81"/>
    </location>
</feature>
<evidence type="ECO:0000313" key="3">
    <source>
        <dbReference type="Proteomes" id="UP000494261"/>
    </source>
</evidence>
<sequence>MVDATLITGTLEWASAVAGLAGAYLLAANRRISRWGWVGLLLANLFAIGFALRASHCGLLVQQLGFIGSSVLGIWRSGLIAKPAPHCDRKSEGHQWL</sequence>
<dbReference type="Proteomes" id="UP000494261">
    <property type="component" value="Unassembled WGS sequence"/>
</dbReference>
<feature type="transmembrane region" description="Helical" evidence="1">
    <location>
        <begin position="35"/>
        <end position="54"/>
    </location>
</feature>
<organism evidence="2 3">
    <name type="scientific">Burkholderia aenigmatica</name>
    <dbReference type="NCBI Taxonomy" id="2015348"/>
    <lineage>
        <taxon>Bacteria</taxon>
        <taxon>Pseudomonadati</taxon>
        <taxon>Pseudomonadota</taxon>
        <taxon>Betaproteobacteria</taxon>
        <taxon>Burkholderiales</taxon>
        <taxon>Burkholderiaceae</taxon>
        <taxon>Burkholderia</taxon>
        <taxon>Burkholderia cepacia complex</taxon>
    </lineage>
</organism>
<proteinExistence type="predicted"/>
<dbReference type="RefSeq" id="WP_175024201.1">
    <property type="nucleotide sequence ID" value="NZ_CABVQC010000033.1"/>
</dbReference>
<name>A0A6P2NTT4_9BURK</name>
<reference evidence="2 3" key="1">
    <citation type="submission" date="2019-09" db="EMBL/GenBank/DDBJ databases">
        <authorList>
            <person name="Depoorter E."/>
        </authorList>
    </citation>
    <scope>NUCLEOTIDE SEQUENCE [LARGE SCALE GENOMIC DNA]</scope>
    <source>
        <strain evidence="2">LMG 13014</strain>
    </source>
</reference>
<evidence type="ECO:0000313" key="2">
    <source>
        <dbReference type="EMBL" id="VWB98436.1"/>
    </source>
</evidence>
<evidence type="ECO:0008006" key="4">
    <source>
        <dbReference type="Google" id="ProtNLM"/>
    </source>
</evidence>
<gene>
    <name evidence="2" type="ORF">BLA13014_04605</name>
</gene>
<accession>A0A6P2NTT4</accession>
<evidence type="ECO:0000256" key="1">
    <source>
        <dbReference type="SAM" id="Phobius"/>
    </source>
</evidence>
<keyword evidence="1" id="KW-1133">Transmembrane helix</keyword>
<dbReference type="EMBL" id="CABVQC010000033">
    <property type="protein sequence ID" value="VWB98436.1"/>
    <property type="molecule type" value="Genomic_DNA"/>
</dbReference>
<keyword evidence="1" id="KW-0472">Membrane</keyword>
<feature type="transmembrane region" description="Helical" evidence="1">
    <location>
        <begin position="6"/>
        <end position="28"/>
    </location>
</feature>
<dbReference type="AlphaFoldDB" id="A0A6P2NTT4"/>